<gene>
    <name evidence="1" type="ORF">DMH04_28600</name>
</gene>
<dbReference type="Proteomes" id="UP000287547">
    <property type="component" value="Unassembled WGS sequence"/>
</dbReference>
<comment type="caution">
    <text evidence="1">The sequence shown here is derived from an EMBL/GenBank/DDBJ whole genome shotgun (WGS) entry which is preliminary data.</text>
</comment>
<dbReference type="SUPFAM" id="SSF89360">
    <property type="entry name" value="HesB-like domain"/>
    <property type="match status" value="1"/>
</dbReference>
<dbReference type="RefSeq" id="WP_037273726.1">
    <property type="nucleotide sequence ID" value="NZ_QHKI01000027.1"/>
</dbReference>
<sequence length="100" mass="10290">MLALTPTAAAVVNTLTTASGQPQGAGLRISSEPAPEGMLLIEIASSPADHDRVIAETGARVFLAPDAASYLDDKVLDAKVDDQGEAQFMLRTQGRNGAGP</sequence>
<name>A0A428Z3U6_KIBAR</name>
<proteinExistence type="predicted"/>
<accession>A0A428Z3U6</accession>
<reference evidence="1 2" key="1">
    <citation type="submission" date="2018-05" db="EMBL/GenBank/DDBJ databases">
        <title>Evolution of GPA BGCs.</title>
        <authorList>
            <person name="Waglechner N."/>
            <person name="Wright G.D."/>
        </authorList>
    </citation>
    <scope>NUCLEOTIDE SEQUENCE [LARGE SCALE GENOMIC DNA]</scope>
    <source>
        <strain evidence="1 2">A82846</strain>
    </source>
</reference>
<evidence type="ECO:0000313" key="2">
    <source>
        <dbReference type="Proteomes" id="UP000287547"/>
    </source>
</evidence>
<dbReference type="AlphaFoldDB" id="A0A428Z3U6"/>
<dbReference type="InterPro" id="IPR035903">
    <property type="entry name" value="HesB-like_dom_sf"/>
</dbReference>
<organism evidence="1 2">
    <name type="scientific">Kibdelosporangium aridum</name>
    <dbReference type="NCBI Taxonomy" id="2030"/>
    <lineage>
        <taxon>Bacteria</taxon>
        <taxon>Bacillati</taxon>
        <taxon>Actinomycetota</taxon>
        <taxon>Actinomycetes</taxon>
        <taxon>Pseudonocardiales</taxon>
        <taxon>Pseudonocardiaceae</taxon>
        <taxon>Kibdelosporangium</taxon>
    </lineage>
</organism>
<dbReference type="Gene3D" id="2.60.300.12">
    <property type="entry name" value="HesB-like domain"/>
    <property type="match status" value="1"/>
</dbReference>
<protein>
    <submittedName>
        <fullName evidence="1">Fe-S cluster assembly protein HesB</fullName>
    </submittedName>
</protein>
<dbReference type="OrthoDB" id="4868950at2"/>
<evidence type="ECO:0000313" key="1">
    <source>
        <dbReference type="EMBL" id="RSM80883.1"/>
    </source>
</evidence>
<dbReference type="EMBL" id="QHKI01000027">
    <property type="protein sequence ID" value="RSM80883.1"/>
    <property type="molecule type" value="Genomic_DNA"/>
</dbReference>